<keyword evidence="6 7" id="KW-0472">Membrane</keyword>
<dbReference type="CDD" id="cd18552">
    <property type="entry name" value="ABC_6TM_MsbA_like"/>
    <property type="match status" value="1"/>
</dbReference>
<dbReference type="AlphaFoldDB" id="A0A518ENK5"/>
<dbReference type="InterPro" id="IPR011527">
    <property type="entry name" value="ABC1_TM_dom"/>
</dbReference>
<dbReference type="InterPro" id="IPR017871">
    <property type="entry name" value="ABC_transporter-like_CS"/>
</dbReference>
<evidence type="ECO:0000256" key="3">
    <source>
        <dbReference type="ARBA" id="ARBA00022741"/>
    </source>
</evidence>
<dbReference type="GO" id="GO:0005886">
    <property type="term" value="C:plasma membrane"/>
    <property type="evidence" value="ECO:0007669"/>
    <property type="project" value="UniProtKB-SubCell"/>
</dbReference>
<comment type="subcellular location">
    <subcellularLocation>
        <location evidence="1">Cell membrane</location>
        <topology evidence="1">Multi-pass membrane protein</topology>
    </subcellularLocation>
</comment>
<keyword evidence="10" id="KW-0378">Hydrolase</keyword>
<name>A0A518ENK5_9BACT</name>
<sequence>MKRLGDLYRLLRPHAAPYVLTLLMVVLLGTVSALLQKSAFGLLDPTWKVLFPNEEKVMPETPDVEVPGFFDPVMETIDEWKTDLDRKIIGDPETLAESVPQRKGALWRIGIIVGVMAILAAITQYVMGVLSSFVGLRMMVSLRMQLARHLMGLSMRYHSTRRFGDLLSRISSDVGQTTQVVQLILKDLVQEPLLFIVSMGLAFFYAPTLTLFVLLGLPLFIVPIAILLKKVRRTSHKSATQLGSTFQVLTQMFQGVRTVKAYRAEERELARFQVTNDHFVDATMGMVKASELSRAWTVFITNFGIAAVVVMAGYLVLDYGLDAGGGGILAFFLMISQASSHLKRITRVTAQISEAQGPARRLLELMAETSDVSQKEGAVQLTSIGSGIRFEDVVFEYPEDEDGGGHEGPRFALRGIDLHVQPGETLALVGPSGSGKSTLVDLVARFVDPTEGRVTIDGHDLRDVSFDSLCERYALVTQAPFLFHATIAENIRYGKPAATQAEVEAAARAANIHDFIVGLADGYDTDVKDAGTRLSGGQRQRITIARALLRDPELLLLDEATSALDTESEVIVQEALEEMMVGRTTIVIAHRLSTIRNADRIAVLDQGQVVELGTHAELLEKEGVYARLCAAQAVDR</sequence>
<dbReference type="InterPro" id="IPR039421">
    <property type="entry name" value="Type_1_exporter"/>
</dbReference>
<dbReference type="PROSITE" id="PS00211">
    <property type="entry name" value="ABC_TRANSPORTER_1"/>
    <property type="match status" value="1"/>
</dbReference>
<dbReference type="Proteomes" id="UP000320390">
    <property type="component" value="Chromosome"/>
</dbReference>
<evidence type="ECO:0000256" key="5">
    <source>
        <dbReference type="ARBA" id="ARBA00022989"/>
    </source>
</evidence>
<evidence type="ECO:0000256" key="1">
    <source>
        <dbReference type="ARBA" id="ARBA00004651"/>
    </source>
</evidence>
<dbReference type="PANTHER" id="PTHR24221">
    <property type="entry name" value="ATP-BINDING CASSETTE SUB-FAMILY B"/>
    <property type="match status" value="1"/>
</dbReference>
<keyword evidence="2 7" id="KW-0812">Transmembrane</keyword>
<evidence type="ECO:0000259" key="8">
    <source>
        <dbReference type="PROSITE" id="PS50893"/>
    </source>
</evidence>
<evidence type="ECO:0000313" key="11">
    <source>
        <dbReference type="Proteomes" id="UP000320390"/>
    </source>
</evidence>
<gene>
    <name evidence="10" type="ORF">Poly30_11650</name>
</gene>
<feature type="domain" description="ABC transporter" evidence="8">
    <location>
        <begin position="388"/>
        <end position="631"/>
    </location>
</feature>
<evidence type="ECO:0000259" key="9">
    <source>
        <dbReference type="PROSITE" id="PS50929"/>
    </source>
</evidence>
<protein>
    <submittedName>
        <fullName evidence="10">Multidrug export ATP-binding/permease protein</fullName>
        <ecNumber evidence="10">3.6.3.-</ecNumber>
    </submittedName>
</protein>
<accession>A0A518ENK5</accession>
<dbReference type="Gene3D" id="3.40.50.300">
    <property type="entry name" value="P-loop containing nucleotide triphosphate hydrolases"/>
    <property type="match status" value="1"/>
</dbReference>
<keyword evidence="5 7" id="KW-1133">Transmembrane helix</keyword>
<feature type="transmembrane region" description="Helical" evidence="7">
    <location>
        <begin position="109"/>
        <end position="134"/>
    </location>
</feature>
<evidence type="ECO:0000256" key="2">
    <source>
        <dbReference type="ARBA" id="ARBA00022692"/>
    </source>
</evidence>
<dbReference type="Gene3D" id="1.20.1560.10">
    <property type="entry name" value="ABC transporter type 1, transmembrane domain"/>
    <property type="match status" value="1"/>
</dbReference>
<dbReference type="PROSITE" id="PS50893">
    <property type="entry name" value="ABC_TRANSPORTER_2"/>
    <property type="match status" value="1"/>
</dbReference>
<evidence type="ECO:0000256" key="6">
    <source>
        <dbReference type="ARBA" id="ARBA00023136"/>
    </source>
</evidence>
<dbReference type="GO" id="GO:0140359">
    <property type="term" value="F:ABC-type transporter activity"/>
    <property type="evidence" value="ECO:0007669"/>
    <property type="project" value="InterPro"/>
</dbReference>
<dbReference type="Pfam" id="PF00005">
    <property type="entry name" value="ABC_tran"/>
    <property type="match status" value="1"/>
</dbReference>
<dbReference type="EC" id="3.6.3.-" evidence="10"/>
<proteinExistence type="predicted"/>
<dbReference type="PANTHER" id="PTHR24221:SF654">
    <property type="entry name" value="ATP-BINDING CASSETTE SUB-FAMILY B MEMBER 6"/>
    <property type="match status" value="1"/>
</dbReference>
<keyword evidence="11" id="KW-1185">Reference proteome</keyword>
<feature type="domain" description="ABC transmembrane type-1" evidence="9">
    <location>
        <begin position="98"/>
        <end position="354"/>
    </location>
</feature>
<dbReference type="GO" id="GO:0034040">
    <property type="term" value="F:ATPase-coupled lipid transmembrane transporter activity"/>
    <property type="evidence" value="ECO:0007669"/>
    <property type="project" value="TreeGrafter"/>
</dbReference>
<dbReference type="SUPFAM" id="SSF90123">
    <property type="entry name" value="ABC transporter transmembrane region"/>
    <property type="match status" value="1"/>
</dbReference>
<dbReference type="FunFam" id="3.40.50.300:FF:000218">
    <property type="entry name" value="Multidrug ABC transporter ATP-binding protein"/>
    <property type="match status" value="1"/>
</dbReference>
<organism evidence="10 11">
    <name type="scientific">Saltatorellus ferox</name>
    <dbReference type="NCBI Taxonomy" id="2528018"/>
    <lineage>
        <taxon>Bacteria</taxon>
        <taxon>Pseudomonadati</taxon>
        <taxon>Planctomycetota</taxon>
        <taxon>Planctomycetia</taxon>
        <taxon>Planctomycetia incertae sedis</taxon>
        <taxon>Saltatorellus</taxon>
    </lineage>
</organism>
<dbReference type="GO" id="GO:0016887">
    <property type="term" value="F:ATP hydrolysis activity"/>
    <property type="evidence" value="ECO:0007669"/>
    <property type="project" value="InterPro"/>
</dbReference>
<dbReference type="OrthoDB" id="9762778at2"/>
<keyword evidence="4 10" id="KW-0067">ATP-binding</keyword>
<dbReference type="InterPro" id="IPR003593">
    <property type="entry name" value="AAA+_ATPase"/>
</dbReference>
<dbReference type="InterPro" id="IPR003439">
    <property type="entry name" value="ABC_transporter-like_ATP-bd"/>
</dbReference>
<dbReference type="GO" id="GO:0005524">
    <property type="term" value="F:ATP binding"/>
    <property type="evidence" value="ECO:0007669"/>
    <property type="project" value="UniProtKB-KW"/>
</dbReference>
<dbReference type="EMBL" id="CP036434">
    <property type="protein sequence ID" value="QDV05666.1"/>
    <property type="molecule type" value="Genomic_DNA"/>
</dbReference>
<dbReference type="InterPro" id="IPR036640">
    <property type="entry name" value="ABC1_TM_sf"/>
</dbReference>
<dbReference type="PROSITE" id="PS50929">
    <property type="entry name" value="ABC_TM1F"/>
    <property type="match status" value="1"/>
</dbReference>
<keyword evidence="3" id="KW-0547">Nucleotide-binding</keyword>
<dbReference type="SUPFAM" id="SSF52540">
    <property type="entry name" value="P-loop containing nucleoside triphosphate hydrolases"/>
    <property type="match status" value="1"/>
</dbReference>
<dbReference type="RefSeq" id="WP_145195159.1">
    <property type="nucleotide sequence ID" value="NZ_CP036434.1"/>
</dbReference>
<evidence type="ECO:0000313" key="10">
    <source>
        <dbReference type="EMBL" id="QDV05666.1"/>
    </source>
</evidence>
<feature type="transmembrane region" description="Helical" evidence="7">
    <location>
        <begin position="202"/>
        <end position="228"/>
    </location>
</feature>
<feature type="transmembrane region" description="Helical" evidence="7">
    <location>
        <begin position="15"/>
        <end position="35"/>
    </location>
</feature>
<dbReference type="InterPro" id="IPR027417">
    <property type="entry name" value="P-loop_NTPase"/>
</dbReference>
<evidence type="ECO:0000256" key="7">
    <source>
        <dbReference type="SAM" id="Phobius"/>
    </source>
</evidence>
<feature type="transmembrane region" description="Helical" evidence="7">
    <location>
        <begin position="295"/>
        <end position="317"/>
    </location>
</feature>
<reference evidence="10 11" key="1">
    <citation type="submission" date="2019-02" db="EMBL/GenBank/DDBJ databases">
        <title>Deep-cultivation of Planctomycetes and their phenomic and genomic characterization uncovers novel biology.</title>
        <authorList>
            <person name="Wiegand S."/>
            <person name="Jogler M."/>
            <person name="Boedeker C."/>
            <person name="Pinto D."/>
            <person name="Vollmers J."/>
            <person name="Rivas-Marin E."/>
            <person name="Kohn T."/>
            <person name="Peeters S.H."/>
            <person name="Heuer A."/>
            <person name="Rast P."/>
            <person name="Oberbeckmann S."/>
            <person name="Bunk B."/>
            <person name="Jeske O."/>
            <person name="Meyerdierks A."/>
            <person name="Storesund J.E."/>
            <person name="Kallscheuer N."/>
            <person name="Luecker S."/>
            <person name="Lage O.M."/>
            <person name="Pohl T."/>
            <person name="Merkel B.J."/>
            <person name="Hornburger P."/>
            <person name="Mueller R.-W."/>
            <person name="Bruemmer F."/>
            <person name="Labrenz M."/>
            <person name="Spormann A.M."/>
            <person name="Op den Camp H."/>
            <person name="Overmann J."/>
            <person name="Amann R."/>
            <person name="Jetten M.S.M."/>
            <person name="Mascher T."/>
            <person name="Medema M.H."/>
            <person name="Devos D.P."/>
            <person name="Kaster A.-K."/>
            <person name="Ovreas L."/>
            <person name="Rohde M."/>
            <person name="Galperin M.Y."/>
            <person name="Jogler C."/>
        </authorList>
    </citation>
    <scope>NUCLEOTIDE SEQUENCE [LARGE SCALE GENOMIC DNA]</scope>
    <source>
        <strain evidence="10 11">Poly30</strain>
    </source>
</reference>
<evidence type="ECO:0000256" key="4">
    <source>
        <dbReference type="ARBA" id="ARBA00022840"/>
    </source>
</evidence>
<dbReference type="SMART" id="SM00382">
    <property type="entry name" value="AAA"/>
    <property type="match status" value="1"/>
</dbReference>
<dbReference type="Pfam" id="PF00664">
    <property type="entry name" value="ABC_membrane"/>
    <property type="match status" value="1"/>
</dbReference>